<proteinExistence type="predicted"/>
<dbReference type="Pfam" id="PF00440">
    <property type="entry name" value="TetR_N"/>
    <property type="match status" value="1"/>
</dbReference>
<dbReference type="Gene3D" id="1.10.357.10">
    <property type="entry name" value="Tetracycline Repressor, domain 2"/>
    <property type="match status" value="1"/>
</dbReference>
<dbReference type="PRINTS" id="PR00455">
    <property type="entry name" value="HTHTETR"/>
</dbReference>
<accession>A0A328VE41</accession>
<reference evidence="5 6" key="1">
    <citation type="submission" date="2016-08" db="EMBL/GenBank/DDBJ databases">
        <title>Analysis of Carbohydrate Active Enzymes in Thermogemmatispora T81 Reveals Carbohydrate Degradation Ability.</title>
        <authorList>
            <person name="Tomazini A."/>
            <person name="Lal S."/>
            <person name="Stott M."/>
            <person name="Henrissat B."/>
            <person name="Polikarpov I."/>
            <person name="Sparling R."/>
            <person name="Levin D.B."/>
        </authorList>
    </citation>
    <scope>NUCLEOTIDE SEQUENCE [LARGE SCALE GENOMIC DNA]</scope>
    <source>
        <strain evidence="5 6">T81</strain>
    </source>
</reference>
<dbReference type="SUPFAM" id="SSF46689">
    <property type="entry name" value="Homeodomain-like"/>
    <property type="match status" value="1"/>
</dbReference>
<dbReference type="InterPro" id="IPR036271">
    <property type="entry name" value="Tet_transcr_reg_TetR-rel_C_sf"/>
</dbReference>
<dbReference type="Pfam" id="PF17934">
    <property type="entry name" value="TetR_C_26"/>
    <property type="match status" value="1"/>
</dbReference>
<dbReference type="GO" id="GO:0003677">
    <property type="term" value="F:DNA binding"/>
    <property type="evidence" value="ECO:0007669"/>
    <property type="project" value="UniProtKB-UniRule"/>
</dbReference>
<evidence type="ECO:0000313" key="6">
    <source>
        <dbReference type="Proteomes" id="UP000248706"/>
    </source>
</evidence>
<sequence>MAANRGNREARKAELLRISREVFAEKGFEATTISEIVARAGVAQGTFYWYFPSKASVLTTLAREMQERIETALRRAYDEAHNLQEMIERSVAETFQIMSEYRDILAIVHFNTCWTEHPAERQHIFAPYYGLIAEIIRQEQQHGTLSPTINPEVTAILIVGTVYYAAEECYIYNSPVSPEVFIAECSSFIRHALGIA</sequence>
<keyword evidence="6" id="KW-1185">Reference proteome</keyword>
<organism evidence="5 6">
    <name type="scientific">Thermogemmatispora tikiterensis</name>
    <dbReference type="NCBI Taxonomy" id="1825093"/>
    <lineage>
        <taxon>Bacteria</taxon>
        <taxon>Bacillati</taxon>
        <taxon>Chloroflexota</taxon>
        <taxon>Ktedonobacteria</taxon>
        <taxon>Thermogemmatisporales</taxon>
        <taxon>Thermogemmatisporaceae</taxon>
        <taxon>Thermogemmatispora</taxon>
    </lineage>
</organism>
<dbReference type="InterPro" id="IPR009057">
    <property type="entry name" value="Homeodomain-like_sf"/>
</dbReference>
<dbReference type="InterPro" id="IPR041603">
    <property type="entry name" value="YvdT_C"/>
</dbReference>
<dbReference type="InterPro" id="IPR023772">
    <property type="entry name" value="DNA-bd_HTH_TetR-type_CS"/>
</dbReference>
<protein>
    <recommendedName>
        <fullName evidence="4">HTH tetR-type domain-containing protein</fullName>
    </recommendedName>
</protein>
<feature type="DNA-binding region" description="H-T-H motif" evidence="2">
    <location>
        <begin position="32"/>
        <end position="51"/>
    </location>
</feature>
<dbReference type="PANTHER" id="PTHR43479">
    <property type="entry name" value="ACREF/ENVCD OPERON REPRESSOR-RELATED"/>
    <property type="match status" value="1"/>
</dbReference>
<keyword evidence="1 2" id="KW-0238">DNA-binding</keyword>
<dbReference type="PANTHER" id="PTHR43479:SF8">
    <property type="entry name" value="TRANSCRIPTIONAL REGULATOR, TETR FAMILY"/>
    <property type="match status" value="1"/>
</dbReference>
<dbReference type="OrthoDB" id="9812484at2"/>
<dbReference type="Proteomes" id="UP000248706">
    <property type="component" value="Unassembled WGS sequence"/>
</dbReference>
<dbReference type="AlphaFoldDB" id="A0A328VE41"/>
<evidence type="ECO:0000256" key="3">
    <source>
        <dbReference type="SAM" id="Coils"/>
    </source>
</evidence>
<dbReference type="EMBL" id="MCIF01000002">
    <property type="protein sequence ID" value="RAQ95807.1"/>
    <property type="molecule type" value="Genomic_DNA"/>
</dbReference>
<evidence type="ECO:0000256" key="2">
    <source>
        <dbReference type="PROSITE-ProRule" id="PRU00335"/>
    </source>
</evidence>
<dbReference type="PROSITE" id="PS50977">
    <property type="entry name" value="HTH_TETR_2"/>
    <property type="match status" value="1"/>
</dbReference>
<evidence type="ECO:0000259" key="4">
    <source>
        <dbReference type="PROSITE" id="PS50977"/>
    </source>
</evidence>
<evidence type="ECO:0000256" key="1">
    <source>
        <dbReference type="ARBA" id="ARBA00023125"/>
    </source>
</evidence>
<dbReference type="PROSITE" id="PS01081">
    <property type="entry name" value="HTH_TETR_1"/>
    <property type="match status" value="1"/>
</dbReference>
<dbReference type="InterPro" id="IPR001647">
    <property type="entry name" value="HTH_TetR"/>
</dbReference>
<comment type="caution">
    <text evidence="5">The sequence shown here is derived from an EMBL/GenBank/DDBJ whole genome shotgun (WGS) entry which is preliminary data.</text>
</comment>
<feature type="coiled-coil region" evidence="3">
    <location>
        <begin position="66"/>
        <end position="93"/>
    </location>
</feature>
<dbReference type="RefSeq" id="WP_112428858.1">
    <property type="nucleotide sequence ID" value="NZ_MCIF01000002.1"/>
</dbReference>
<dbReference type="SUPFAM" id="SSF48498">
    <property type="entry name" value="Tetracyclin repressor-like, C-terminal domain"/>
    <property type="match status" value="1"/>
</dbReference>
<name>A0A328VE41_9CHLR</name>
<feature type="domain" description="HTH tetR-type" evidence="4">
    <location>
        <begin position="9"/>
        <end position="69"/>
    </location>
</feature>
<evidence type="ECO:0000313" key="5">
    <source>
        <dbReference type="EMBL" id="RAQ95807.1"/>
    </source>
</evidence>
<gene>
    <name evidence="5" type="ORF">A4R35_09690</name>
</gene>
<dbReference type="InterPro" id="IPR050624">
    <property type="entry name" value="HTH-type_Tx_Regulator"/>
</dbReference>
<keyword evidence="3" id="KW-0175">Coiled coil</keyword>